<evidence type="ECO:0000256" key="6">
    <source>
        <dbReference type="ARBA" id="ARBA00022912"/>
    </source>
</evidence>
<keyword evidence="5" id="KW-0378">Hydrolase</keyword>
<dbReference type="PANTHER" id="PTHR45848">
    <property type="entry name" value="DUAL SPECIFICITY PROTEIN PHOSPHATASE 12 FAMILY MEMBER"/>
    <property type="match status" value="1"/>
</dbReference>
<dbReference type="Pfam" id="PF00782">
    <property type="entry name" value="DSPc"/>
    <property type="match status" value="1"/>
</dbReference>
<dbReference type="GO" id="GO:0005737">
    <property type="term" value="C:cytoplasm"/>
    <property type="evidence" value="ECO:0007669"/>
    <property type="project" value="UniProtKB-SubCell"/>
</dbReference>
<dbReference type="CDD" id="cd14498">
    <property type="entry name" value="DSP"/>
    <property type="match status" value="1"/>
</dbReference>
<name>A0A1Q3EWD7_CULTA</name>
<feature type="domain" description="Tyrosine-protein phosphatase" evidence="12">
    <location>
        <begin position="48"/>
        <end position="195"/>
    </location>
</feature>
<dbReference type="SUPFAM" id="SSF52799">
    <property type="entry name" value="(Phosphotyrosine protein) phosphatases II"/>
    <property type="match status" value="1"/>
</dbReference>
<dbReference type="AlphaFoldDB" id="A0A1Q3EWD7"/>
<evidence type="ECO:0000256" key="5">
    <source>
        <dbReference type="ARBA" id="ARBA00022801"/>
    </source>
</evidence>
<dbReference type="InterPro" id="IPR000340">
    <property type="entry name" value="Dual-sp_phosphatase_cat-dom"/>
</dbReference>
<protein>
    <submittedName>
        <fullName evidence="14">Putative dual specificity phosphatase</fullName>
    </submittedName>
</protein>
<evidence type="ECO:0000256" key="1">
    <source>
        <dbReference type="ARBA" id="ARBA00004123"/>
    </source>
</evidence>
<comment type="similarity">
    <text evidence="3">Belongs to the protein-tyrosine phosphatase family. Non-receptor class dual specificity subfamily.</text>
</comment>
<dbReference type="PROSITE" id="PS50054">
    <property type="entry name" value="TYR_PHOSPHATASE_DUAL"/>
    <property type="match status" value="1"/>
</dbReference>
<dbReference type="PANTHER" id="PTHR45848:SF4">
    <property type="entry name" value="DUAL SPECIFICITY PROTEIN PHOSPHATASE 12"/>
    <property type="match status" value="1"/>
</dbReference>
<keyword evidence="4" id="KW-0963">Cytoplasm</keyword>
<evidence type="ECO:0000256" key="2">
    <source>
        <dbReference type="ARBA" id="ARBA00004496"/>
    </source>
</evidence>
<dbReference type="InterPro" id="IPR020422">
    <property type="entry name" value="TYR_PHOSPHATASE_DUAL_dom"/>
</dbReference>
<feature type="compositionally biased region" description="Acidic residues" evidence="11">
    <location>
        <begin position="288"/>
        <end position="306"/>
    </location>
</feature>
<dbReference type="SMART" id="SM00195">
    <property type="entry name" value="DSPc"/>
    <property type="match status" value="1"/>
</dbReference>
<feature type="region of interest" description="Disordered" evidence="11">
    <location>
        <begin position="258"/>
        <end position="316"/>
    </location>
</feature>
<dbReference type="GO" id="GO:0004725">
    <property type="term" value="F:protein tyrosine phosphatase activity"/>
    <property type="evidence" value="ECO:0007669"/>
    <property type="project" value="UniProtKB-EC"/>
</dbReference>
<evidence type="ECO:0000256" key="7">
    <source>
        <dbReference type="ARBA" id="ARBA00023242"/>
    </source>
</evidence>
<dbReference type="Gene3D" id="3.90.190.10">
    <property type="entry name" value="Protein tyrosine phosphatase superfamily"/>
    <property type="match status" value="1"/>
</dbReference>
<evidence type="ECO:0000259" key="12">
    <source>
        <dbReference type="PROSITE" id="PS50054"/>
    </source>
</evidence>
<evidence type="ECO:0000256" key="3">
    <source>
        <dbReference type="ARBA" id="ARBA00008601"/>
    </source>
</evidence>
<evidence type="ECO:0000256" key="9">
    <source>
        <dbReference type="ARBA" id="ARBA00048336"/>
    </source>
</evidence>
<evidence type="ECO:0000256" key="11">
    <source>
        <dbReference type="SAM" id="MobiDB-lite"/>
    </source>
</evidence>
<dbReference type="PROSITE" id="PS00383">
    <property type="entry name" value="TYR_PHOSPHATASE_1"/>
    <property type="match status" value="1"/>
</dbReference>
<proteinExistence type="inferred from homology"/>
<keyword evidence="7" id="KW-0539">Nucleus</keyword>
<dbReference type="GO" id="GO:0005634">
    <property type="term" value="C:nucleus"/>
    <property type="evidence" value="ECO:0007669"/>
    <property type="project" value="UniProtKB-SubCell"/>
</dbReference>
<evidence type="ECO:0000313" key="14">
    <source>
        <dbReference type="EMBL" id="JAV19629.1"/>
    </source>
</evidence>
<comment type="catalytic activity">
    <reaction evidence="9">
        <text>O-phospho-L-threonyl-[protein] + H2O = L-threonyl-[protein] + phosphate</text>
        <dbReference type="Rhea" id="RHEA:47004"/>
        <dbReference type="Rhea" id="RHEA-COMP:11060"/>
        <dbReference type="Rhea" id="RHEA-COMP:11605"/>
        <dbReference type="ChEBI" id="CHEBI:15377"/>
        <dbReference type="ChEBI" id="CHEBI:30013"/>
        <dbReference type="ChEBI" id="CHEBI:43474"/>
        <dbReference type="ChEBI" id="CHEBI:61977"/>
        <dbReference type="EC" id="3.1.3.16"/>
    </reaction>
</comment>
<evidence type="ECO:0000259" key="13">
    <source>
        <dbReference type="PROSITE" id="PS50056"/>
    </source>
</evidence>
<accession>A0A1Q3EWD7</accession>
<dbReference type="GO" id="GO:0008138">
    <property type="term" value="F:protein tyrosine/serine/threonine phosphatase activity"/>
    <property type="evidence" value="ECO:0007669"/>
    <property type="project" value="TreeGrafter"/>
</dbReference>
<evidence type="ECO:0000256" key="10">
    <source>
        <dbReference type="ARBA" id="ARBA00051722"/>
    </source>
</evidence>
<dbReference type="FunFam" id="3.90.190.10:FF:000056">
    <property type="entry name" value="Dual specificity phosphatase 12"/>
    <property type="match status" value="1"/>
</dbReference>
<keyword evidence="6" id="KW-0904">Protein phosphatase</keyword>
<evidence type="ECO:0000256" key="8">
    <source>
        <dbReference type="ARBA" id="ARBA00047761"/>
    </source>
</evidence>
<dbReference type="InterPro" id="IPR016130">
    <property type="entry name" value="Tyr_Pase_AS"/>
</dbReference>
<comment type="catalytic activity">
    <reaction evidence="10">
        <text>O-phospho-L-tyrosyl-[protein] + H2O = L-tyrosyl-[protein] + phosphate</text>
        <dbReference type="Rhea" id="RHEA:10684"/>
        <dbReference type="Rhea" id="RHEA-COMP:10136"/>
        <dbReference type="Rhea" id="RHEA-COMP:20101"/>
        <dbReference type="ChEBI" id="CHEBI:15377"/>
        <dbReference type="ChEBI" id="CHEBI:43474"/>
        <dbReference type="ChEBI" id="CHEBI:46858"/>
        <dbReference type="ChEBI" id="CHEBI:61978"/>
        <dbReference type="EC" id="3.1.3.48"/>
    </reaction>
</comment>
<dbReference type="InterPro" id="IPR029021">
    <property type="entry name" value="Prot-tyrosine_phosphatase-like"/>
</dbReference>
<dbReference type="GO" id="GO:0004722">
    <property type="term" value="F:protein serine/threonine phosphatase activity"/>
    <property type="evidence" value="ECO:0007669"/>
    <property type="project" value="UniProtKB-EC"/>
</dbReference>
<dbReference type="InterPro" id="IPR000387">
    <property type="entry name" value="Tyr_Pase_dom"/>
</dbReference>
<evidence type="ECO:0000256" key="4">
    <source>
        <dbReference type="ARBA" id="ARBA00022490"/>
    </source>
</evidence>
<reference evidence="14" key="1">
    <citation type="submission" date="2017-01" db="EMBL/GenBank/DDBJ databases">
        <title>A deep insight into the sialotranscriptome of adult male and female Cluex tarsalis mosquitoes.</title>
        <authorList>
            <person name="Ribeiro J.M."/>
            <person name="Moreira F."/>
            <person name="Bernard K.A."/>
            <person name="Calvo E."/>
        </authorList>
    </citation>
    <scope>NUCLEOTIDE SEQUENCE</scope>
    <source>
        <strain evidence="14">Kern County</strain>
        <tissue evidence="14">Salivary glands</tissue>
    </source>
</reference>
<dbReference type="PROSITE" id="PS50056">
    <property type="entry name" value="TYR_PHOSPHATASE_2"/>
    <property type="match status" value="1"/>
</dbReference>
<comment type="catalytic activity">
    <reaction evidence="8">
        <text>O-phospho-L-seryl-[protein] + H2O = L-seryl-[protein] + phosphate</text>
        <dbReference type="Rhea" id="RHEA:20629"/>
        <dbReference type="Rhea" id="RHEA-COMP:9863"/>
        <dbReference type="Rhea" id="RHEA-COMP:11604"/>
        <dbReference type="ChEBI" id="CHEBI:15377"/>
        <dbReference type="ChEBI" id="CHEBI:29999"/>
        <dbReference type="ChEBI" id="CHEBI:43474"/>
        <dbReference type="ChEBI" id="CHEBI:83421"/>
        <dbReference type="EC" id="3.1.3.16"/>
    </reaction>
</comment>
<comment type="subcellular location">
    <subcellularLocation>
        <location evidence="2">Cytoplasm</location>
    </subcellularLocation>
    <subcellularLocation>
        <location evidence="1">Nucleus</location>
    </subcellularLocation>
</comment>
<dbReference type="EMBL" id="GFDL01015416">
    <property type="protein sequence ID" value="JAV19629.1"/>
    <property type="molecule type" value="Transcribed_RNA"/>
</dbReference>
<sequence>MNEGAEIVVKKVAGHIPKGSIPKNPPKPKDHHHALSTYRLTREDISGGPVNLDQIEPGLWLGNVTAAADLPTLEKLAIRSILTIDSCPLPAHVTEHPGLRVKYIQASDVPREDLIKHFEDTNKFISDSLAEERNVLVHCYFGVSRSATIVIAYIMDKYRLGYEAALHRVKSRRRFVLPNPGFVTQLKLFAIMNYTIDPQNDRYKLFRLKLAADNVRKAKRLPVNCMDVVKPDPAVTQESPEPIVYRCRKCRRVVARKSNLLMHKPKPGGASGGHSSTPAKYASLGDITDTEGDEPPPEDKEDEMPGEQEVATGSGDEPVVVAAAAAVAQEAEVEPPKDALSYVTEHMRRSSIGSDHSHDRSSSEKDGMCSKIYFVEPLAWMTDIFHNTQGRLYCPKCTVKLGSFNWVMATKCPCGAEIYPAFYLVPSKAEYSTVVQNVQVTV</sequence>
<feature type="domain" description="Tyrosine specific protein phosphatases" evidence="13">
    <location>
        <begin position="116"/>
        <end position="173"/>
    </location>
</feature>
<organism evidence="14">
    <name type="scientific">Culex tarsalis</name>
    <name type="common">Encephalitis mosquito</name>
    <dbReference type="NCBI Taxonomy" id="7177"/>
    <lineage>
        <taxon>Eukaryota</taxon>
        <taxon>Metazoa</taxon>
        <taxon>Ecdysozoa</taxon>
        <taxon>Arthropoda</taxon>
        <taxon>Hexapoda</taxon>
        <taxon>Insecta</taxon>
        <taxon>Pterygota</taxon>
        <taxon>Neoptera</taxon>
        <taxon>Endopterygota</taxon>
        <taxon>Diptera</taxon>
        <taxon>Nematocera</taxon>
        <taxon>Culicoidea</taxon>
        <taxon>Culicidae</taxon>
        <taxon>Culicinae</taxon>
        <taxon>Culicini</taxon>
        <taxon>Culex</taxon>
        <taxon>Culex</taxon>
    </lineage>
</organism>